<evidence type="ECO:0000313" key="2">
    <source>
        <dbReference type="EMBL" id="KAH3819560.1"/>
    </source>
</evidence>
<gene>
    <name evidence="2" type="ORF">DPMN_121299</name>
</gene>
<comment type="caution">
    <text evidence="2">The sequence shown here is derived from an EMBL/GenBank/DDBJ whole genome shotgun (WGS) entry which is preliminary data.</text>
</comment>
<name>A0A9D4JPB4_DREPO</name>
<organism evidence="2 3">
    <name type="scientific">Dreissena polymorpha</name>
    <name type="common">Zebra mussel</name>
    <name type="synonym">Mytilus polymorpha</name>
    <dbReference type="NCBI Taxonomy" id="45954"/>
    <lineage>
        <taxon>Eukaryota</taxon>
        <taxon>Metazoa</taxon>
        <taxon>Spiralia</taxon>
        <taxon>Lophotrochozoa</taxon>
        <taxon>Mollusca</taxon>
        <taxon>Bivalvia</taxon>
        <taxon>Autobranchia</taxon>
        <taxon>Heteroconchia</taxon>
        <taxon>Euheterodonta</taxon>
        <taxon>Imparidentia</taxon>
        <taxon>Neoheterodontei</taxon>
        <taxon>Myida</taxon>
        <taxon>Dreissenoidea</taxon>
        <taxon>Dreissenidae</taxon>
        <taxon>Dreissena</taxon>
    </lineage>
</organism>
<dbReference type="Proteomes" id="UP000828390">
    <property type="component" value="Unassembled WGS sequence"/>
</dbReference>
<proteinExistence type="predicted"/>
<accession>A0A9D4JPB4</accession>
<keyword evidence="3" id="KW-1185">Reference proteome</keyword>
<evidence type="ECO:0000256" key="1">
    <source>
        <dbReference type="SAM" id="MobiDB-lite"/>
    </source>
</evidence>
<dbReference type="AlphaFoldDB" id="A0A9D4JPB4"/>
<sequence length="102" mass="12085">MIRKRKDFELGDRGSLLCGGKQVLVKEDLPRFVEKMFMENKGCGARVIYNKLKVNYTGFSEQAILEILYNSKYYHEKYPRFTNKPKPRQLQKMNQAKYGRLT</sequence>
<dbReference type="EMBL" id="JAIWYP010000005">
    <property type="protein sequence ID" value="KAH3819560.1"/>
    <property type="molecule type" value="Genomic_DNA"/>
</dbReference>
<protein>
    <submittedName>
        <fullName evidence="2">Uncharacterized protein</fullName>
    </submittedName>
</protein>
<evidence type="ECO:0000313" key="3">
    <source>
        <dbReference type="Proteomes" id="UP000828390"/>
    </source>
</evidence>
<reference evidence="2" key="1">
    <citation type="journal article" date="2019" name="bioRxiv">
        <title>The Genome of the Zebra Mussel, Dreissena polymorpha: A Resource for Invasive Species Research.</title>
        <authorList>
            <person name="McCartney M.A."/>
            <person name="Auch B."/>
            <person name="Kono T."/>
            <person name="Mallez S."/>
            <person name="Zhang Y."/>
            <person name="Obille A."/>
            <person name="Becker A."/>
            <person name="Abrahante J.E."/>
            <person name="Garbe J."/>
            <person name="Badalamenti J.P."/>
            <person name="Herman A."/>
            <person name="Mangelson H."/>
            <person name="Liachko I."/>
            <person name="Sullivan S."/>
            <person name="Sone E.D."/>
            <person name="Koren S."/>
            <person name="Silverstein K.A.T."/>
            <person name="Beckman K.B."/>
            <person name="Gohl D.M."/>
        </authorList>
    </citation>
    <scope>NUCLEOTIDE SEQUENCE</scope>
    <source>
        <strain evidence="2">Duluth1</strain>
        <tissue evidence="2">Whole animal</tissue>
    </source>
</reference>
<reference evidence="2" key="2">
    <citation type="submission" date="2020-11" db="EMBL/GenBank/DDBJ databases">
        <authorList>
            <person name="McCartney M.A."/>
            <person name="Auch B."/>
            <person name="Kono T."/>
            <person name="Mallez S."/>
            <person name="Becker A."/>
            <person name="Gohl D.M."/>
            <person name="Silverstein K.A.T."/>
            <person name="Koren S."/>
            <person name="Bechman K.B."/>
            <person name="Herman A."/>
            <person name="Abrahante J.E."/>
            <person name="Garbe J."/>
        </authorList>
    </citation>
    <scope>NUCLEOTIDE SEQUENCE</scope>
    <source>
        <strain evidence="2">Duluth1</strain>
        <tissue evidence="2">Whole animal</tissue>
    </source>
</reference>
<feature type="region of interest" description="Disordered" evidence="1">
    <location>
        <begin position="82"/>
        <end position="102"/>
    </location>
</feature>